<comment type="caution">
    <text evidence="4">The sequence shown here is derived from an EMBL/GenBank/DDBJ whole genome shotgun (WGS) entry which is preliminary data.</text>
</comment>
<protein>
    <recommendedName>
        <fullName evidence="3">Alpha/beta hydrolase fold-3 domain-containing protein</fullName>
    </recommendedName>
</protein>
<keyword evidence="5" id="KW-1185">Reference proteome</keyword>
<dbReference type="PANTHER" id="PTHR48081:SF8">
    <property type="entry name" value="ALPHA_BETA HYDROLASE FOLD-3 DOMAIN-CONTAINING PROTEIN-RELATED"/>
    <property type="match status" value="1"/>
</dbReference>
<dbReference type="InterPro" id="IPR050300">
    <property type="entry name" value="GDXG_lipolytic_enzyme"/>
</dbReference>
<gene>
    <name evidence="4" type="ORF">M9Y10_011094</name>
</gene>
<evidence type="ECO:0000256" key="1">
    <source>
        <dbReference type="ARBA" id="ARBA00022801"/>
    </source>
</evidence>
<reference evidence="4 5" key="1">
    <citation type="submission" date="2024-04" db="EMBL/GenBank/DDBJ databases">
        <title>Tritrichomonas musculus Genome.</title>
        <authorList>
            <person name="Alves-Ferreira E."/>
            <person name="Grigg M."/>
            <person name="Lorenzi H."/>
            <person name="Galac M."/>
        </authorList>
    </citation>
    <scope>NUCLEOTIDE SEQUENCE [LARGE SCALE GENOMIC DNA]</scope>
    <source>
        <strain evidence="4 5">EAF2021</strain>
    </source>
</reference>
<sequence length="327" mass="37047">MSKLETSFSEATTDPNTDERDPETVDLHSRAPPNATQNTINVLNEALKGNFDPIEKVRASQSTPISEGVKNFNDYVNFENTKILTRHYYPNNCDDPNRLPLMIFIHGGGWCLSSVEHRNHFASELAKRHNLEVVSINNSLSPDVKFGRALDEQFAVYLHLLKQSSDSRLIFLCGDSSGGNQVPCLTHKIIDNKVSKPTAILLFYPVIDLINDYPSYKIYKSGFSLDYDLMRKYIECYCPDPEWRKSHLASPILGDLHPFPPTLVITSQFDILRNEGLAFAKKLDESGVKVRYICMESAEHGFLNHPGLKKLENICHSHISNFLNSFI</sequence>
<dbReference type="InterPro" id="IPR013094">
    <property type="entry name" value="AB_hydrolase_3"/>
</dbReference>
<dbReference type="PANTHER" id="PTHR48081">
    <property type="entry name" value="AB HYDROLASE SUPERFAMILY PROTEIN C4A8.06C"/>
    <property type="match status" value="1"/>
</dbReference>
<keyword evidence="1" id="KW-0378">Hydrolase</keyword>
<dbReference type="EMBL" id="JAPFFF010000016">
    <property type="protein sequence ID" value="KAK8865538.1"/>
    <property type="molecule type" value="Genomic_DNA"/>
</dbReference>
<feature type="domain" description="Alpha/beta hydrolase fold-3" evidence="3">
    <location>
        <begin position="102"/>
        <end position="303"/>
    </location>
</feature>
<dbReference type="Gene3D" id="3.40.50.1820">
    <property type="entry name" value="alpha/beta hydrolase"/>
    <property type="match status" value="1"/>
</dbReference>
<name>A0ABR2INQ0_9EUKA</name>
<evidence type="ECO:0000313" key="4">
    <source>
        <dbReference type="EMBL" id="KAK8865538.1"/>
    </source>
</evidence>
<organism evidence="4 5">
    <name type="scientific">Tritrichomonas musculus</name>
    <dbReference type="NCBI Taxonomy" id="1915356"/>
    <lineage>
        <taxon>Eukaryota</taxon>
        <taxon>Metamonada</taxon>
        <taxon>Parabasalia</taxon>
        <taxon>Tritrichomonadida</taxon>
        <taxon>Tritrichomonadidae</taxon>
        <taxon>Tritrichomonas</taxon>
    </lineage>
</organism>
<feature type="compositionally biased region" description="Basic and acidic residues" evidence="2">
    <location>
        <begin position="17"/>
        <end position="29"/>
    </location>
</feature>
<feature type="region of interest" description="Disordered" evidence="2">
    <location>
        <begin position="1"/>
        <end position="35"/>
    </location>
</feature>
<feature type="compositionally biased region" description="Polar residues" evidence="2">
    <location>
        <begin position="1"/>
        <end position="15"/>
    </location>
</feature>
<accession>A0ABR2INQ0</accession>
<evidence type="ECO:0000313" key="5">
    <source>
        <dbReference type="Proteomes" id="UP001470230"/>
    </source>
</evidence>
<dbReference type="Proteomes" id="UP001470230">
    <property type="component" value="Unassembled WGS sequence"/>
</dbReference>
<dbReference type="InterPro" id="IPR029058">
    <property type="entry name" value="AB_hydrolase_fold"/>
</dbReference>
<evidence type="ECO:0000256" key="2">
    <source>
        <dbReference type="SAM" id="MobiDB-lite"/>
    </source>
</evidence>
<dbReference type="Pfam" id="PF07859">
    <property type="entry name" value="Abhydrolase_3"/>
    <property type="match status" value="1"/>
</dbReference>
<proteinExistence type="predicted"/>
<evidence type="ECO:0000259" key="3">
    <source>
        <dbReference type="Pfam" id="PF07859"/>
    </source>
</evidence>
<dbReference type="SUPFAM" id="SSF53474">
    <property type="entry name" value="alpha/beta-Hydrolases"/>
    <property type="match status" value="1"/>
</dbReference>